<name>A0ABX3GLF9_9BACL</name>
<reference evidence="1 2" key="1">
    <citation type="submission" date="2016-11" db="EMBL/GenBank/DDBJ databases">
        <title>Paenibacillus species isolates.</title>
        <authorList>
            <person name="Beno S.M."/>
        </authorList>
    </citation>
    <scope>NUCLEOTIDE SEQUENCE [LARGE SCALE GENOMIC DNA]</scope>
    <source>
        <strain evidence="1 2">FSL H7-0433</strain>
    </source>
</reference>
<dbReference type="Gene3D" id="1.10.340.20">
    <property type="entry name" value="Apc36109-like domain"/>
    <property type="match status" value="1"/>
</dbReference>
<keyword evidence="2" id="KW-1185">Reference proteome</keyword>
<accession>A0ABX3GLF9</accession>
<proteinExistence type="predicted"/>
<evidence type="ECO:0008006" key="3">
    <source>
        <dbReference type="Google" id="ProtNLM"/>
    </source>
</evidence>
<evidence type="ECO:0000313" key="1">
    <source>
        <dbReference type="EMBL" id="OMD21597.1"/>
    </source>
</evidence>
<dbReference type="EMBL" id="MPVP01000201">
    <property type="protein sequence ID" value="OMD21597.1"/>
    <property type="molecule type" value="Genomic_DNA"/>
</dbReference>
<dbReference type="InterPro" id="IPR023162">
    <property type="entry name" value="Apc36109-like_dom_sf"/>
</dbReference>
<sequence length="113" mass="13268">MWEHPSNSQVKQLKNKYKELYIQLEPIVNAWDPIGLIEGGAPKDEYDCISVQLISMLNKGRSQNDIYEFIIHELDDHFGMGIDSISSEYMERFIKKHKDFSANLVKWYTSQKI</sequence>
<evidence type="ECO:0000313" key="2">
    <source>
        <dbReference type="Proteomes" id="UP000187158"/>
    </source>
</evidence>
<organism evidence="1 2">
    <name type="scientific">Paenibacillus odorifer</name>
    <dbReference type="NCBI Taxonomy" id="189426"/>
    <lineage>
        <taxon>Bacteria</taxon>
        <taxon>Bacillati</taxon>
        <taxon>Bacillota</taxon>
        <taxon>Bacilli</taxon>
        <taxon>Bacillales</taxon>
        <taxon>Paenibacillaceae</taxon>
        <taxon>Paenibacillus</taxon>
    </lineage>
</organism>
<comment type="caution">
    <text evidence="1">The sequence shown here is derived from an EMBL/GenBank/DDBJ whole genome shotgun (WGS) entry which is preliminary data.</text>
</comment>
<dbReference type="SUPFAM" id="SSF116922">
    <property type="entry name" value="YugE-like"/>
    <property type="match status" value="1"/>
</dbReference>
<dbReference type="Proteomes" id="UP000187158">
    <property type="component" value="Unassembled WGS sequence"/>
</dbReference>
<protein>
    <recommendedName>
        <fullName evidence="3">DUF1871 domain-containing protein</fullName>
    </recommendedName>
</protein>
<dbReference type="RefSeq" id="WP_076219926.1">
    <property type="nucleotide sequence ID" value="NZ_MPVM01000008.1"/>
</dbReference>
<gene>
    <name evidence="1" type="ORF">BSO21_23680</name>
</gene>